<protein>
    <submittedName>
        <fullName evidence="3">YciI family protein</fullName>
    </submittedName>
</protein>
<evidence type="ECO:0000313" key="3">
    <source>
        <dbReference type="EMBL" id="MFD1175285.1"/>
    </source>
</evidence>
<comment type="caution">
    <text evidence="3">The sequence shown here is derived from an EMBL/GenBank/DDBJ whole genome shotgun (WGS) entry which is preliminary data.</text>
</comment>
<accession>A0ABW3RTS4</accession>
<dbReference type="SUPFAM" id="SSF54909">
    <property type="entry name" value="Dimeric alpha+beta barrel"/>
    <property type="match status" value="1"/>
</dbReference>
<dbReference type="EMBL" id="JBHTLM010000002">
    <property type="protein sequence ID" value="MFD1175285.1"/>
    <property type="molecule type" value="Genomic_DNA"/>
</dbReference>
<sequence length="106" mass="11960">MKKFVVHLSNKQRHLMTEELVKAHAAYLKSLKEKGVLPFCGPCADGTGLMIIDAASYEEAKGYVDNDPFSKVDYYIDRKLVEVEEATIENNFLIDDVVAYLSKSNK</sequence>
<feature type="domain" description="YCII-related" evidence="2">
    <location>
        <begin position="4"/>
        <end position="82"/>
    </location>
</feature>
<gene>
    <name evidence="3" type="ORF">ACFQ3W_03090</name>
</gene>
<evidence type="ECO:0000313" key="4">
    <source>
        <dbReference type="Proteomes" id="UP001597262"/>
    </source>
</evidence>
<dbReference type="Pfam" id="PF03795">
    <property type="entry name" value="YCII"/>
    <property type="match status" value="1"/>
</dbReference>
<dbReference type="InterPro" id="IPR011008">
    <property type="entry name" value="Dimeric_a/b-barrel"/>
</dbReference>
<dbReference type="PANTHER" id="PTHR37828:SF1">
    <property type="entry name" value="YCII-RELATED DOMAIN-CONTAINING PROTEIN"/>
    <property type="match status" value="1"/>
</dbReference>
<dbReference type="PANTHER" id="PTHR37828">
    <property type="entry name" value="GSR2449 PROTEIN"/>
    <property type="match status" value="1"/>
</dbReference>
<proteinExistence type="inferred from homology"/>
<dbReference type="InterPro" id="IPR005545">
    <property type="entry name" value="YCII"/>
</dbReference>
<reference evidence="4" key="1">
    <citation type="journal article" date="2019" name="Int. J. Syst. Evol. Microbiol.">
        <title>The Global Catalogue of Microorganisms (GCM) 10K type strain sequencing project: providing services to taxonomists for standard genome sequencing and annotation.</title>
        <authorList>
            <consortium name="The Broad Institute Genomics Platform"/>
            <consortium name="The Broad Institute Genome Sequencing Center for Infectious Disease"/>
            <person name="Wu L."/>
            <person name="Ma J."/>
        </authorList>
    </citation>
    <scope>NUCLEOTIDE SEQUENCE [LARGE SCALE GENOMIC DNA]</scope>
    <source>
        <strain evidence="4">CCUG 59189</strain>
    </source>
</reference>
<keyword evidence="4" id="KW-1185">Reference proteome</keyword>
<organism evidence="3 4">
    <name type="scientific">Paenibacillus puldeungensis</name>
    <dbReference type="NCBI Taxonomy" id="696536"/>
    <lineage>
        <taxon>Bacteria</taxon>
        <taxon>Bacillati</taxon>
        <taxon>Bacillota</taxon>
        <taxon>Bacilli</taxon>
        <taxon>Bacillales</taxon>
        <taxon>Paenibacillaceae</taxon>
        <taxon>Paenibacillus</taxon>
    </lineage>
</organism>
<name>A0ABW3RTS4_9BACL</name>
<comment type="similarity">
    <text evidence="1">Belongs to the YciI family.</text>
</comment>
<evidence type="ECO:0000256" key="1">
    <source>
        <dbReference type="ARBA" id="ARBA00007689"/>
    </source>
</evidence>
<dbReference type="Proteomes" id="UP001597262">
    <property type="component" value="Unassembled WGS sequence"/>
</dbReference>
<evidence type="ECO:0000259" key="2">
    <source>
        <dbReference type="Pfam" id="PF03795"/>
    </source>
</evidence>
<dbReference type="Gene3D" id="3.30.70.1060">
    <property type="entry name" value="Dimeric alpha+beta barrel"/>
    <property type="match status" value="1"/>
</dbReference>
<dbReference type="RefSeq" id="WP_379316508.1">
    <property type="nucleotide sequence ID" value="NZ_JBHTLM010000002.1"/>
</dbReference>